<feature type="region of interest" description="Disordered" evidence="1">
    <location>
        <begin position="19"/>
        <end position="40"/>
    </location>
</feature>
<dbReference type="AlphaFoldDB" id="A0A6J6RNM0"/>
<reference evidence="2" key="1">
    <citation type="submission" date="2020-05" db="EMBL/GenBank/DDBJ databases">
        <authorList>
            <person name="Chiriac C."/>
            <person name="Salcher M."/>
            <person name="Ghai R."/>
            <person name="Kavagutti S V."/>
        </authorList>
    </citation>
    <scope>NUCLEOTIDE SEQUENCE</scope>
</reference>
<sequence>MIAAAGPLVKDIGHLGRERRCSGHRPVSAQPQVVRSSISQSPSTRTMVTVTWSLEARGVL</sequence>
<evidence type="ECO:0000313" key="2">
    <source>
        <dbReference type="EMBL" id="CAB4724068.1"/>
    </source>
</evidence>
<feature type="compositionally biased region" description="Polar residues" evidence="1">
    <location>
        <begin position="29"/>
        <end position="40"/>
    </location>
</feature>
<organism evidence="2">
    <name type="scientific">freshwater metagenome</name>
    <dbReference type="NCBI Taxonomy" id="449393"/>
    <lineage>
        <taxon>unclassified sequences</taxon>
        <taxon>metagenomes</taxon>
        <taxon>ecological metagenomes</taxon>
    </lineage>
</organism>
<proteinExistence type="predicted"/>
<evidence type="ECO:0000256" key="1">
    <source>
        <dbReference type="SAM" id="MobiDB-lite"/>
    </source>
</evidence>
<protein>
    <submittedName>
        <fullName evidence="2">Unannotated protein</fullName>
    </submittedName>
</protein>
<gene>
    <name evidence="2" type="ORF">UFOPK2579_02180</name>
</gene>
<dbReference type="EMBL" id="CAEZXR010000304">
    <property type="protein sequence ID" value="CAB4724068.1"/>
    <property type="molecule type" value="Genomic_DNA"/>
</dbReference>
<name>A0A6J6RNM0_9ZZZZ</name>
<accession>A0A6J6RNM0</accession>